<dbReference type="OrthoDB" id="6285520at2759"/>
<accession>A0A085N914</accession>
<feature type="transmembrane region" description="Helical" evidence="5">
    <location>
        <begin position="147"/>
        <end position="168"/>
    </location>
</feature>
<gene>
    <name evidence="6" type="ORF">M513_03881</name>
    <name evidence="7" type="ORF">M514_03881</name>
</gene>
<dbReference type="EMBL" id="KL363201">
    <property type="protein sequence ID" value="KFD55240.1"/>
    <property type="molecule type" value="Genomic_DNA"/>
</dbReference>
<name>A0A085N914_9BILA</name>
<evidence type="ECO:0000256" key="2">
    <source>
        <dbReference type="ARBA" id="ARBA00022692"/>
    </source>
</evidence>
<feature type="transmembrane region" description="Helical" evidence="5">
    <location>
        <begin position="204"/>
        <end position="224"/>
    </location>
</feature>
<dbReference type="EMBL" id="KL367530">
    <property type="protein sequence ID" value="KFD65960.1"/>
    <property type="molecule type" value="Genomic_DNA"/>
</dbReference>
<dbReference type="PANTHER" id="PTHR23291:SF112">
    <property type="entry name" value="GROWTH HORMONE-INDUCIBLE TRANSMEMBRANE PROTEIN"/>
    <property type="match status" value="1"/>
</dbReference>
<evidence type="ECO:0000256" key="3">
    <source>
        <dbReference type="ARBA" id="ARBA00022989"/>
    </source>
</evidence>
<comment type="subcellular location">
    <subcellularLocation>
        <location evidence="1">Membrane</location>
        <topology evidence="1">Multi-pass membrane protein</topology>
    </subcellularLocation>
</comment>
<sequence length="335" mass="35336">MAELSGCLSRLCFYSSRLSKPLVLNGGNAGIGARFFATRSYRNVGQAIKRPGLQEVLGRPTTETPFNLGKLAVAGGAALGLSALCYYGLGLSSEAGAIEHAALWPQYVRDRVHRTYQYLGGGLVLTAASTVMMARSPAIMNLVTRNSFLSVLGTIAAVIGTGTLCQSIPYEANKFGAKQLAWMLHCGTLGAVIAPLTFLGGPLLVRAACYTAGVVGGMSAIAMCAPNEKFLKMGGVLGIGLGVVFVSSIGTMFLPPTSMLGASLYSIVTYGGLVLFSGFLLYDTQRVIKLAEVYPQLALRPYDPINAQMGIYLDTINIFMRIALILAGGGGNRRR</sequence>
<comment type="similarity">
    <text evidence="5">Belongs to the BI1 family.</text>
</comment>
<keyword evidence="2 5" id="KW-0812">Transmembrane</keyword>
<dbReference type="InterPro" id="IPR006214">
    <property type="entry name" value="Bax_inhibitor_1-related"/>
</dbReference>
<dbReference type="PANTHER" id="PTHR23291">
    <property type="entry name" value="BAX INHIBITOR-RELATED"/>
    <property type="match status" value="1"/>
</dbReference>
<protein>
    <recommendedName>
        <fullName evidence="9">Growth hormone-inducible transmembrane protein</fullName>
    </recommendedName>
</protein>
<keyword evidence="3 5" id="KW-1133">Transmembrane helix</keyword>
<evidence type="ECO:0000256" key="1">
    <source>
        <dbReference type="ARBA" id="ARBA00004141"/>
    </source>
</evidence>
<dbReference type="Pfam" id="PF01027">
    <property type="entry name" value="Bax1-I"/>
    <property type="match status" value="1"/>
</dbReference>
<organism evidence="7">
    <name type="scientific">Trichuris suis</name>
    <name type="common">pig whipworm</name>
    <dbReference type="NCBI Taxonomy" id="68888"/>
    <lineage>
        <taxon>Eukaryota</taxon>
        <taxon>Metazoa</taxon>
        <taxon>Ecdysozoa</taxon>
        <taxon>Nematoda</taxon>
        <taxon>Enoplea</taxon>
        <taxon>Dorylaimia</taxon>
        <taxon>Trichinellida</taxon>
        <taxon>Trichuridae</taxon>
        <taxon>Trichuris</taxon>
    </lineage>
</organism>
<feature type="transmembrane region" description="Helical" evidence="5">
    <location>
        <begin position="116"/>
        <end position="135"/>
    </location>
</feature>
<evidence type="ECO:0000313" key="7">
    <source>
        <dbReference type="EMBL" id="KFD65960.1"/>
    </source>
</evidence>
<evidence type="ECO:0000313" key="6">
    <source>
        <dbReference type="EMBL" id="KFD55240.1"/>
    </source>
</evidence>
<keyword evidence="4 5" id="KW-0472">Membrane</keyword>
<dbReference type="GO" id="GO:0005743">
    <property type="term" value="C:mitochondrial inner membrane"/>
    <property type="evidence" value="ECO:0007669"/>
    <property type="project" value="TreeGrafter"/>
</dbReference>
<evidence type="ECO:0000256" key="4">
    <source>
        <dbReference type="ARBA" id="ARBA00023136"/>
    </source>
</evidence>
<proteinExistence type="inferred from homology"/>
<keyword evidence="8" id="KW-1185">Reference proteome</keyword>
<evidence type="ECO:0008006" key="9">
    <source>
        <dbReference type="Google" id="ProtNLM"/>
    </source>
</evidence>
<reference evidence="7 8" key="1">
    <citation type="journal article" date="2014" name="Nat. Genet.">
        <title>Genome and transcriptome of the porcine whipworm Trichuris suis.</title>
        <authorList>
            <person name="Jex A.R."/>
            <person name="Nejsum P."/>
            <person name="Schwarz E.M."/>
            <person name="Hu L."/>
            <person name="Young N.D."/>
            <person name="Hall R.S."/>
            <person name="Korhonen P.K."/>
            <person name="Liao S."/>
            <person name="Thamsborg S."/>
            <person name="Xia J."/>
            <person name="Xu P."/>
            <person name="Wang S."/>
            <person name="Scheerlinck J.P."/>
            <person name="Hofmann A."/>
            <person name="Sternberg P.W."/>
            <person name="Wang J."/>
            <person name="Gasser R.B."/>
        </authorList>
    </citation>
    <scope>NUCLEOTIDE SEQUENCE [LARGE SCALE GENOMIC DNA]</scope>
    <source>
        <strain evidence="7">DCEP-RM93F</strain>
        <strain evidence="6">DCEP-RM93M</strain>
    </source>
</reference>
<feature type="transmembrane region" description="Helical" evidence="5">
    <location>
        <begin position="236"/>
        <end position="254"/>
    </location>
</feature>
<dbReference type="Proteomes" id="UP000030764">
    <property type="component" value="Unassembled WGS sequence"/>
</dbReference>
<feature type="transmembrane region" description="Helical" evidence="5">
    <location>
        <begin position="260"/>
        <end position="282"/>
    </location>
</feature>
<evidence type="ECO:0000256" key="5">
    <source>
        <dbReference type="RuleBase" id="RU004379"/>
    </source>
</evidence>
<dbReference type="InterPro" id="IPR035871">
    <property type="entry name" value="GHITM"/>
</dbReference>
<feature type="transmembrane region" description="Helical" evidence="5">
    <location>
        <begin position="180"/>
        <end position="198"/>
    </location>
</feature>
<evidence type="ECO:0000313" key="8">
    <source>
        <dbReference type="Proteomes" id="UP000030764"/>
    </source>
</evidence>
<dbReference type="CDD" id="cd10431">
    <property type="entry name" value="GHITM"/>
    <property type="match status" value="1"/>
</dbReference>
<dbReference type="Proteomes" id="UP000030758">
    <property type="component" value="Unassembled WGS sequence"/>
</dbReference>
<dbReference type="AlphaFoldDB" id="A0A085N914"/>